<protein>
    <recommendedName>
        <fullName evidence="3">Restriction endonuclease type IV Mrr domain-containing protein</fullName>
    </recommendedName>
</protein>
<dbReference type="Proteomes" id="UP000325576">
    <property type="component" value="Unassembled WGS sequence"/>
</dbReference>
<evidence type="ECO:0008006" key="3">
    <source>
        <dbReference type="Google" id="ProtNLM"/>
    </source>
</evidence>
<evidence type="ECO:0000313" key="1">
    <source>
        <dbReference type="EMBL" id="KAB2585195.1"/>
    </source>
</evidence>
<proteinExistence type="predicted"/>
<name>A0A5N5E481_RHOER</name>
<accession>A0A5N5E481</accession>
<dbReference type="AlphaFoldDB" id="A0A5N5E481"/>
<gene>
    <name evidence="1" type="ORF">BS297_11535</name>
</gene>
<sequence>MTDRIPWSRYEGDDIEAFAALCLYRERPRAVRIRPSRGDGGIDIYVKLDDGRVDIYQVKKYSEHLTPQQLYKIKDSYEKVKSYAEERHWRIATWYLVVPLEPTKENDEWLAELNKDDEFDAQWKGLGTFDNWAIDHPKVIDYYFHGGRERLQKALEQFTVVSSIMLPGVDPKVAVETYTALEPATVLDRLAVVIETLNEADPHFQYTVAIGPKESPAPESTGQYPMVVGSYHRGIGDQVASVHVWARFAESVEERPITMTGTVVVESGSDEERELRQFLDHGRLPRIPIPVRQMVADFPGGLGDTLAEARLLFKPLANRTEPFERVLTILNPEGDTLAEITAEFTEVHGSPDQTGATVSGTDRSGILTIELLSKVNGDSLDMTYNFSLADDVGKHPSDVLPALTFTNNLFAPNSLRVKDPRVPRRSHEQPIPALHAISSQRPGSDRYIRYVEALATIQQHAYVEIAIPEARTLSAEAVEEAMRTSRLLRGETVTVGWDQLTVTLNPGAPEIDDGGYSSLVVDQPLFFENMGRTVDLGLARYVVEAAEVARRDTDSEGSATVTYRPALGKKNLQIMWAGPSSIQAP</sequence>
<organism evidence="1 2">
    <name type="scientific">Rhodococcus erythropolis</name>
    <name type="common">Arthrobacter picolinophilus</name>
    <dbReference type="NCBI Taxonomy" id="1833"/>
    <lineage>
        <taxon>Bacteria</taxon>
        <taxon>Bacillati</taxon>
        <taxon>Actinomycetota</taxon>
        <taxon>Actinomycetes</taxon>
        <taxon>Mycobacteriales</taxon>
        <taxon>Nocardiaceae</taxon>
        <taxon>Rhodococcus</taxon>
        <taxon>Rhodococcus erythropolis group</taxon>
    </lineage>
</organism>
<comment type="caution">
    <text evidence="1">The sequence shown here is derived from an EMBL/GenBank/DDBJ whole genome shotgun (WGS) entry which is preliminary data.</text>
</comment>
<evidence type="ECO:0000313" key="2">
    <source>
        <dbReference type="Proteomes" id="UP000325576"/>
    </source>
</evidence>
<reference evidence="1 2" key="1">
    <citation type="journal article" date="2017" name="Poromechanics V (2013)">
        <title>Genomic Characterization of the Arsenic-Tolerant Actinobacterium, &lt;i&gt;Rhodococcus erythropolis&lt;/i&gt; S43.</title>
        <authorList>
            <person name="Retamal-Morales G."/>
            <person name="Mehnert M."/>
            <person name="Schwabe R."/>
            <person name="Tischler D."/>
            <person name="Schloemann M."/>
            <person name="Levican G.J."/>
        </authorList>
    </citation>
    <scope>NUCLEOTIDE SEQUENCE [LARGE SCALE GENOMIC DNA]</scope>
    <source>
        <strain evidence="1 2">S43</strain>
    </source>
</reference>
<dbReference type="EMBL" id="MRBO01000356">
    <property type="protein sequence ID" value="KAB2585195.1"/>
    <property type="molecule type" value="Genomic_DNA"/>
</dbReference>